<evidence type="ECO:0000256" key="1">
    <source>
        <dbReference type="SAM" id="Coils"/>
    </source>
</evidence>
<feature type="coiled-coil region" evidence="1">
    <location>
        <begin position="144"/>
        <end position="241"/>
    </location>
</feature>
<name>A0ABQ9Y2E1_9EUKA</name>
<evidence type="ECO:0000313" key="3">
    <source>
        <dbReference type="Proteomes" id="UP001281761"/>
    </source>
</evidence>
<dbReference type="EMBL" id="JARBJD010000042">
    <property type="protein sequence ID" value="KAK2957911.1"/>
    <property type="molecule type" value="Genomic_DNA"/>
</dbReference>
<sequence length="421" mass="47833">MFPELQQNISTIGDRDEINHLTIGSVLERISDSSVHPRNKINSFEWTQIPTLLATHIQSEQQQQQDYEVLSQLLQRITTILDECVDTRTPIQNKRPLHSSLSQLAQSPSLSPSTLRDVDKCLASLRHVDEGDIILVRKEQFESMEATQSSLSNLQQEHDQLRVKLSESERKITKLEKENLELLEKEKTHLSMNLSLQKEKEQIQQENDQLRSELANKTLKLEEKEKILIQTQQTFQQMKAEVARKEQFFVSSEIIVSFSPNHFRVSGSTVTRINSTAWAGCFTKAVSKGIHRLSIKTNAYVLIGVIDAAKFPHFKTKGTYTSSRAAMINNLSGFLLSANRKVALNEIPRKGQELSAEADLGKRTLHYFIDGVQQTHHFVNIPVPLVFALDVYNKDAQIEITFWGEEKQSHVTVQGTGHNLG</sequence>
<comment type="caution">
    <text evidence="2">The sequence shown here is derived from an EMBL/GenBank/DDBJ whole genome shotgun (WGS) entry which is preliminary data.</text>
</comment>
<dbReference type="Proteomes" id="UP001281761">
    <property type="component" value="Unassembled WGS sequence"/>
</dbReference>
<proteinExistence type="predicted"/>
<accession>A0ABQ9Y2E1</accession>
<organism evidence="2 3">
    <name type="scientific">Blattamonas nauphoetae</name>
    <dbReference type="NCBI Taxonomy" id="2049346"/>
    <lineage>
        <taxon>Eukaryota</taxon>
        <taxon>Metamonada</taxon>
        <taxon>Preaxostyla</taxon>
        <taxon>Oxymonadida</taxon>
        <taxon>Blattamonas</taxon>
    </lineage>
</organism>
<keyword evidence="3" id="KW-1185">Reference proteome</keyword>
<keyword evidence="1" id="KW-0175">Coiled coil</keyword>
<evidence type="ECO:0000313" key="2">
    <source>
        <dbReference type="EMBL" id="KAK2957911.1"/>
    </source>
</evidence>
<protein>
    <submittedName>
        <fullName evidence="2">Uncharacterized protein</fullName>
    </submittedName>
</protein>
<gene>
    <name evidence="2" type="ORF">BLNAU_7087</name>
</gene>
<reference evidence="2 3" key="1">
    <citation type="journal article" date="2022" name="bioRxiv">
        <title>Genomics of Preaxostyla Flagellates Illuminates Evolutionary Transitions and the Path Towards Mitochondrial Loss.</title>
        <authorList>
            <person name="Novak L.V.F."/>
            <person name="Treitli S.C."/>
            <person name="Pyrih J."/>
            <person name="Halakuc P."/>
            <person name="Pipaliya S.V."/>
            <person name="Vacek V."/>
            <person name="Brzon O."/>
            <person name="Soukal P."/>
            <person name="Eme L."/>
            <person name="Dacks J.B."/>
            <person name="Karnkowska A."/>
            <person name="Elias M."/>
            <person name="Hampl V."/>
        </authorList>
    </citation>
    <scope>NUCLEOTIDE SEQUENCE [LARGE SCALE GENOMIC DNA]</scope>
    <source>
        <strain evidence="2">NAU3</strain>
        <tissue evidence="2">Gut</tissue>
    </source>
</reference>